<gene>
    <name evidence="1" type="ORF">MLD38_037382</name>
</gene>
<sequence>MAKVPQSVDFALKETTSKIGADSSITDKLACTYDLVVQMQRRNSFRSLKNLQHVRGKIVNIASVMLASASSSLRTAFRHNVQHYAVRMTEPFAAKYVFALDTSRFFVWARWIIQTYETRGGAYIFGSSLYSWLSEQDMGFGLFEQYGVPVSRSLIRIYLPPAIEPADPHVPR</sequence>
<evidence type="ECO:0000313" key="2">
    <source>
        <dbReference type="Proteomes" id="UP001057402"/>
    </source>
</evidence>
<protein>
    <submittedName>
        <fullName evidence="1">Uncharacterized protein</fullName>
    </submittedName>
</protein>
<accession>A0ACB9LMW3</accession>
<dbReference type="EMBL" id="CM042890">
    <property type="protein sequence ID" value="KAI4312576.1"/>
    <property type="molecule type" value="Genomic_DNA"/>
</dbReference>
<name>A0ACB9LMW3_9MYRT</name>
<proteinExistence type="predicted"/>
<reference evidence="2" key="1">
    <citation type="journal article" date="2023" name="Front. Plant Sci.">
        <title>Chromosomal-level genome assembly of Melastoma candidum provides insights into trichome evolution.</title>
        <authorList>
            <person name="Zhong Y."/>
            <person name="Wu W."/>
            <person name="Sun C."/>
            <person name="Zou P."/>
            <person name="Liu Y."/>
            <person name="Dai S."/>
            <person name="Zhou R."/>
        </authorList>
    </citation>
    <scope>NUCLEOTIDE SEQUENCE [LARGE SCALE GENOMIC DNA]</scope>
</reference>
<evidence type="ECO:0000313" key="1">
    <source>
        <dbReference type="EMBL" id="KAI4312576.1"/>
    </source>
</evidence>
<dbReference type="Proteomes" id="UP001057402">
    <property type="component" value="Chromosome 11"/>
</dbReference>
<organism evidence="1 2">
    <name type="scientific">Melastoma candidum</name>
    <dbReference type="NCBI Taxonomy" id="119954"/>
    <lineage>
        <taxon>Eukaryota</taxon>
        <taxon>Viridiplantae</taxon>
        <taxon>Streptophyta</taxon>
        <taxon>Embryophyta</taxon>
        <taxon>Tracheophyta</taxon>
        <taxon>Spermatophyta</taxon>
        <taxon>Magnoliopsida</taxon>
        <taxon>eudicotyledons</taxon>
        <taxon>Gunneridae</taxon>
        <taxon>Pentapetalae</taxon>
        <taxon>rosids</taxon>
        <taxon>malvids</taxon>
        <taxon>Myrtales</taxon>
        <taxon>Melastomataceae</taxon>
        <taxon>Melastomatoideae</taxon>
        <taxon>Melastomateae</taxon>
        <taxon>Melastoma</taxon>
    </lineage>
</organism>
<comment type="caution">
    <text evidence="1">The sequence shown here is derived from an EMBL/GenBank/DDBJ whole genome shotgun (WGS) entry which is preliminary data.</text>
</comment>
<keyword evidence="2" id="KW-1185">Reference proteome</keyword>